<evidence type="ECO:0000313" key="2">
    <source>
        <dbReference type="EMBL" id="SPZ35113.1"/>
    </source>
</evidence>
<comment type="caution">
    <text evidence="2">The sequence shown here is derived from an EMBL/GenBank/DDBJ whole genome shotgun (WGS) entry which is preliminary data.</text>
</comment>
<dbReference type="AlphaFoldDB" id="A0AB38F785"/>
<accession>A0AB38F785</accession>
<feature type="region of interest" description="Disordered" evidence="1">
    <location>
        <begin position="74"/>
        <end position="110"/>
    </location>
</feature>
<feature type="region of interest" description="Disordered" evidence="1">
    <location>
        <begin position="122"/>
        <end position="146"/>
    </location>
</feature>
<evidence type="ECO:0008006" key="4">
    <source>
        <dbReference type="Google" id="ProtNLM"/>
    </source>
</evidence>
<name>A0AB38F785_RHOWR</name>
<proteinExistence type="predicted"/>
<reference evidence="2 3" key="1">
    <citation type="submission" date="2018-06" db="EMBL/GenBank/DDBJ databases">
        <authorList>
            <consortium name="Pathogen Informatics"/>
            <person name="Doyle S."/>
        </authorList>
    </citation>
    <scope>NUCLEOTIDE SEQUENCE [LARGE SCALE GENOMIC DNA]</scope>
    <source>
        <strain evidence="2 3">NCTC13229</strain>
    </source>
</reference>
<protein>
    <recommendedName>
        <fullName evidence="4">DUF3263 domain-containing protein</fullName>
    </recommendedName>
</protein>
<organism evidence="2 3">
    <name type="scientific">Rhodococcus wratislaviensis</name>
    <name type="common">Tsukamurella wratislaviensis</name>
    <dbReference type="NCBI Taxonomy" id="44752"/>
    <lineage>
        <taxon>Bacteria</taxon>
        <taxon>Bacillati</taxon>
        <taxon>Actinomycetota</taxon>
        <taxon>Actinomycetes</taxon>
        <taxon>Mycobacteriales</taxon>
        <taxon>Nocardiaceae</taxon>
        <taxon>Rhodococcus</taxon>
    </lineage>
</organism>
<gene>
    <name evidence="2" type="ORF">NCTC13229_00595</name>
</gene>
<dbReference type="EMBL" id="UAUI01000001">
    <property type="protein sequence ID" value="SPZ35113.1"/>
    <property type="molecule type" value="Genomic_DNA"/>
</dbReference>
<evidence type="ECO:0000256" key="1">
    <source>
        <dbReference type="SAM" id="MobiDB-lite"/>
    </source>
</evidence>
<dbReference type="Proteomes" id="UP000251211">
    <property type="component" value="Unassembled WGS sequence"/>
</dbReference>
<evidence type="ECO:0000313" key="3">
    <source>
        <dbReference type="Proteomes" id="UP000251211"/>
    </source>
</evidence>
<feature type="compositionally biased region" description="Pro residues" evidence="1">
    <location>
        <begin position="126"/>
        <end position="140"/>
    </location>
</feature>
<sequence length="278" mass="30949">MVLVYVGEEAASTSCRWRSSRLAASRSTGRRRRPRDPAVTEIVSCPTYFVWRCPERPFGRGPRTRAWWRGRRRPENLLPSRSGHPARNKTGTPPRRMAGSGYARDHDYGNTRSVLPTLEASMLENPAPPPKTSPATPTPPTAKTTIPCRAHPKRITIRAAHRRRAATGVPAGSPELDWLRQSLRACDLLASVQSISPSDRALVAFGIEWAPYGGADSEELFVKFGVQRSRFLVLLQAAMAPRPSDLERLRTLKTTLCNDLLRAWNESPPRPPSLTSSR</sequence>